<keyword evidence="3 7" id="KW-0732">Signal</keyword>
<evidence type="ECO:0000313" key="10">
    <source>
        <dbReference type="Proteomes" id="UP001199296"/>
    </source>
</evidence>
<reference evidence="9 10" key="1">
    <citation type="submission" date="2021-10" db="EMBL/GenBank/DDBJ databases">
        <authorList>
            <person name="Grouzdev D.S."/>
            <person name="Pantiukh K.S."/>
            <person name="Krutkina M.S."/>
        </authorList>
    </citation>
    <scope>NUCLEOTIDE SEQUENCE [LARGE SCALE GENOMIC DNA]</scope>
    <source>
        <strain evidence="9 10">Z-7514</strain>
    </source>
</reference>
<protein>
    <recommendedName>
        <fullName evidence="2">peptidylprolyl isomerase</fullName>
        <ecNumber evidence="2">5.2.1.8</ecNumber>
    </recommendedName>
</protein>
<dbReference type="EC" id="5.2.1.8" evidence="2"/>
<evidence type="ECO:0000256" key="5">
    <source>
        <dbReference type="ARBA" id="ARBA00023235"/>
    </source>
</evidence>
<feature type="domain" description="PpiC" evidence="8">
    <location>
        <begin position="202"/>
        <end position="294"/>
    </location>
</feature>
<dbReference type="Gene3D" id="3.10.50.40">
    <property type="match status" value="1"/>
</dbReference>
<keyword evidence="5 6" id="KW-0413">Isomerase</keyword>
<evidence type="ECO:0000256" key="6">
    <source>
        <dbReference type="PROSITE-ProRule" id="PRU00278"/>
    </source>
</evidence>
<evidence type="ECO:0000259" key="8">
    <source>
        <dbReference type="PROSITE" id="PS50198"/>
    </source>
</evidence>
<dbReference type="EMBL" id="JAJFAT010000021">
    <property type="protein sequence ID" value="MCC3145918.1"/>
    <property type="molecule type" value="Genomic_DNA"/>
</dbReference>
<name>A0AAW4X2A5_9FIRM</name>
<dbReference type="SUPFAM" id="SSF54534">
    <property type="entry name" value="FKBP-like"/>
    <property type="match status" value="1"/>
</dbReference>
<dbReference type="InterPro" id="IPR046357">
    <property type="entry name" value="PPIase_dom_sf"/>
</dbReference>
<keyword evidence="10" id="KW-1185">Reference proteome</keyword>
<evidence type="ECO:0000256" key="2">
    <source>
        <dbReference type="ARBA" id="ARBA00013194"/>
    </source>
</evidence>
<proteinExistence type="predicted"/>
<dbReference type="InterPro" id="IPR050245">
    <property type="entry name" value="PrsA_foldase"/>
</dbReference>
<organism evidence="9 10">
    <name type="scientific">Halanaerobium polyolivorans</name>
    <dbReference type="NCBI Taxonomy" id="2886943"/>
    <lineage>
        <taxon>Bacteria</taxon>
        <taxon>Bacillati</taxon>
        <taxon>Bacillota</taxon>
        <taxon>Clostridia</taxon>
        <taxon>Halanaerobiales</taxon>
        <taxon>Halanaerobiaceae</taxon>
        <taxon>Halanaerobium</taxon>
    </lineage>
</organism>
<dbReference type="RefSeq" id="WP_229346618.1">
    <property type="nucleotide sequence ID" value="NZ_JAJFAT010000021.1"/>
</dbReference>
<dbReference type="Proteomes" id="UP001199296">
    <property type="component" value="Unassembled WGS sequence"/>
</dbReference>
<accession>A0AAW4X2A5</accession>
<dbReference type="PANTHER" id="PTHR47245">
    <property type="entry name" value="PEPTIDYLPROLYL ISOMERASE"/>
    <property type="match status" value="1"/>
</dbReference>
<evidence type="ECO:0000256" key="7">
    <source>
        <dbReference type="SAM" id="SignalP"/>
    </source>
</evidence>
<dbReference type="InterPro" id="IPR000297">
    <property type="entry name" value="PPIase_PpiC"/>
</dbReference>
<dbReference type="Pfam" id="PF13145">
    <property type="entry name" value="Rotamase_2"/>
    <property type="match status" value="1"/>
</dbReference>
<evidence type="ECO:0000256" key="1">
    <source>
        <dbReference type="ARBA" id="ARBA00000971"/>
    </source>
</evidence>
<evidence type="ECO:0000256" key="3">
    <source>
        <dbReference type="ARBA" id="ARBA00022729"/>
    </source>
</evidence>
<gene>
    <name evidence="9" type="ORF">LJ207_11385</name>
</gene>
<dbReference type="AlphaFoldDB" id="A0AAW4X2A5"/>
<comment type="caution">
    <text evidence="9">The sequence shown here is derived from an EMBL/GenBank/DDBJ whole genome shotgun (WGS) entry which is preliminary data.</text>
</comment>
<feature type="signal peptide" evidence="7">
    <location>
        <begin position="1"/>
        <end position="24"/>
    </location>
</feature>
<dbReference type="Pfam" id="PF13624">
    <property type="entry name" value="SurA_N_3"/>
    <property type="match status" value="1"/>
</dbReference>
<sequence length="340" mass="38711">MSFNKKIFLLTTIILLLFSISVMAENIENTLSLDEGGPAAVVNGEEISQQELEGFSDLNEILMTILQTNQEFGTVLLQTEAGQEVIEEYMRYKLDQLVSTKLMVQEAKNREIEVSEQEINEIIDQQIAGIKQQNNLTDQQLEMALRQEGFSSLDEYKALLIASNRDRFFIEKLRTEVTEEITISDAEAEEFYNENQAQFEIPAQYRISHILFDELEKAEEVLVQIEAGADFAEMAREHSTGPTAENGGDLGFIAADERGIDAVFFNAAKELQISQISESPVETQFGFHIIKMTDFNESEIREFAEVKDQLKEEILSQKSNQVWNEFMHGLRDKAEITINL</sequence>
<dbReference type="PANTHER" id="PTHR47245:SF1">
    <property type="entry name" value="FOLDASE PROTEIN PRSA"/>
    <property type="match status" value="1"/>
</dbReference>
<dbReference type="SUPFAM" id="SSF109998">
    <property type="entry name" value="Triger factor/SurA peptide-binding domain-like"/>
    <property type="match status" value="1"/>
</dbReference>
<dbReference type="PROSITE" id="PS50198">
    <property type="entry name" value="PPIC_PPIASE_2"/>
    <property type="match status" value="1"/>
</dbReference>
<evidence type="ECO:0000313" key="9">
    <source>
        <dbReference type="EMBL" id="MCC3145918.1"/>
    </source>
</evidence>
<dbReference type="GO" id="GO:0003755">
    <property type="term" value="F:peptidyl-prolyl cis-trans isomerase activity"/>
    <property type="evidence" value="ECO:0007669"/>
    <property type="project" value="UniProtKB-KW"/>
</dbReference>
<comment type="catalytic activity">
    <reaction evidence="1">
        <text>[protein]-peptidylproline (omega=180) = [protein]-peptidylproline (omega=0)</text>
        <dbReference type="Rhea" id="RHEA:16237"/>
        <dbReference type="Rhea" id="RHEA-COMP:10747"/>
        <dbReference type="Rhea" id="RHEA-COMP:10748"/>
        <dbReference type="ChEBI" id="CHEBI:83833"/>
        <dbReference type="ChEBI" id="CHEBI:83834"/>
        <dbReference type="EC" id="5.2.1.8"/>
    </reaction>
</comment>
<evidence type="ECO:0000256" key="4">
    <source>
        <dbReference type="ARBA" id="ARBA00023110"/>
    </source>
</evidence>
<keyword evidence="4 6" id="KW-0697">Rotamase</keyword>
<dbReference type="InterPro" id="IPR027304">
    <property type="entry name" value="Trigger_fact/SurA_dom_sf"/>
</dbReference>
<feature type="chain" id="PRO_5043755918" description="peptidylprolyl isomerase" evidence="7">
    <location>
        <begin position="25"/>
        <end position="340"/>
    </location>
</feature>
<dbReference type="Gene3D" id="1.10.4030.10">
    <property type="entry name" value="Porin chaperone SurA, peptide-binding domain"/>
    <property type="match status" value="1"/>
</dbReference>